<evidence type="ECO:0000313" key="1">
    <source>
        <dbReference type="EMBL" id="RNA11972.1"/>
    </source>
</evidence>
<name>A0A3M7QL11_BRAPC</name>
<organism evidence="1 2">
    <name type="scientific">Brachionus plicatilis</name>
    <name type="common">Marine rotifer</name>
    <name type="synonym">Brachionus muelleri</name>
    <dbReference type="NCBI Taxonomy" id="10195"/>
    <lineage>
        <taxon>Eukaryota</taxon>
        <taxon>Metazoa</taxon>
        <taxon>Spiralia</taxon>
        <taxon>Gnathifera</taxon>
        <taxon>Rotifera</taxon>
        <taxon>Eurotatoria</taxon>
        <taxon>Monogononta</taxon>
        <taxon>Pseudotrocha</taxon>
        <taxon>Ploima</taxon>
        <taxon>Brachionidae</taxon>
        <taxon>Brachionus</taxon>
    </lineage>
</organism>
<keyword evidence="2" id="KW-1185">Reference proteome</keyword>
<protein>
    <submittedName>
        <fullName evidence="1">Uncharacterized protein</fullName>
    </submittedName>
</protein>
<reference evidence="1 2" key="1">
    <citation type="journal article" date="2018" name="Sci. Rep.">
        <title>Genomic signatures of local adaptation to the degree of environmental predictability in rotifers.</title>
        <authorList>
            <person name="Franch-Gras L."/>
            <person name="Hahn C."/>
            <person name="Garcia-Roger E.M."/>
            <person name="Carmona M.J."/>
            <person name="Serra M."/>
            <person name="Gomez A."/>
        </authorList>
    </citation>
    <scope>NUCLEOTIDE SEQUENCE [LARGE SCALE GENOMIC DNA]</scope>
    <source>
        <strain evidence="1">HYR1</strain>
    </source>
</reference>
<accession>A0A3M7QL11</accession>
<sequence>MLGTILKSKRSKLHQSILSKVFFIFHVNDISPCLSKPEKMIKYKKFKQKDFLSLLLFPLFLNHLKLKKKKQNKLFRILKVLKDKKNN</sequence>
<dbReference type="AlphaFoldDB" id="A0A3M7QL11"/>
<comment type="caution">
    <text evidence="1">The sequence shown here is derived from an EMBL/GenBank/DDBJ whole genome shotgun (WGS) entry which is preliminary data.</text>
</comment>
<dbReference type="Proteomes" id="UP000276133">
    <property type="component" value="Unassembled WGS sequence"/>
</dbReference>
<gene>
    <name evidence="1" type="ORF">BpHYR1_028747</name>
</gene>
<evidence type="ECO:0000313" key="2">
    <source>
        <dbReference type="Proteomes" id="UP000276133"/>
    </source>
</evidence>
<proteinExistence type="predicted"/>
<dbReference type="EMBL" id="REGN01005799">
    <property type="protein sequence ID" value="RNA11972.1"/>
    <property type="molecule type" value="Genomic_DNA"/>
</dbReference>